<dbReference type="PIRSF" id="PIRSF035875">
    <property type="entry name" value="RNase_BN"/>
    <property type="match status" value="1"/>
</dbReference>
<feature type="transmembrane region" description="Helical" evidence="6">
    <location>
        <begin position="145"/>
        <end position="168"/>
    </location>
</feature>
<proteinExistence type="predicted"/>
<feature type="transmembrane region" description="Helical" evidence="6">
    <location>
        <begin position="188"/>
        <end position="208"/>
    </location>
</feature>
<reference evidence="7 8" key="1">
    <citation type="submission" date="2020-08" db="EMBL/GenBank/DDBJ databases">
        <title>Genomic Encyclopedia of Type Strains, Phase IV (KMG-V): Genome sequencing to study the core and pangenomes of soil and plant-associated prokaryotes.</title>
        <authorList>
            <person name="Whitman W."/>
        </authorList>
    </citation>
    <scope>NUCLEOTIDE SEQUENCE [LARGE SCALE GENOMIC DNA]</scope>
    <source>
        <strain evidence="7 8">34/80</strain>
    </source>
</reference>
<dbReference type="InterPro" id="IPR017039">
    <property type="entry name" value="Virul_fac_BrkB"/>
</dbReference>
<feature type="transmembrane region" description="Helical" evidence="6">
    <location>
        <begin position="262"/>
        <end position="281"/>
    </location>
</feature>
<dbReference type="Pfam" id="PF03631">
    <property type="entry name" value="Virul_fac_BrkB"/>
    <property type="match status" value="1"/>
</dbReference>
<dbReference type="Proteomes" id="UP000524450">
    <property type="component" value="Unassembled WGS sequence"/>
</dbReference>
<gene>
    <name evidence="7" type="ORF">GGD71_002879</name>
</gene>
<dbReference type="NCBIfam" id="TIGR00765">
    <property type="entry name" value="yihY_not_rbn"/>
    <property type="match status" value="1"/>
</dbReference>
<evidence type="ECO:0000256" key="1">
    <source>
        <dbReference type="ARBA" id="ARBA00004651"/>
    </source>
</evidence>
<sequence>MVTQMVTQLRALFDLCRRAFNSWSNDYAPSMGAALAYYTVFSIAPLLLIVIAVAGLVFGQEAARGEIFAQLSGLMGEQGAAAVQGMLKAVNKPTEGIVATVVGIGLLVVGATTVFGELQDALDRIWRAPARTNTKGLFNMLRVRLLSFSMIMGIGFLLMVSLVASAALAALGKWWSPMFGAWETTAQVVNFVFSFAMVTVIFAMIYKIMPRVKVQWRDVWVGAAVTALLFTVGKHLIGLYIGKSSVASGYGAAGSLVVVLVWVYYSAQIFLLGAEFTWVYARTYGSMKDMKDLPELNPSPTREAPLPHNDD</sequence>
<dbReference type="EMBL" id="JACIFZ010000002">
    <property type="protein sequence ID" value="MBB4222119.1"/>
    <property type="molecule type" value="Genomic_DNA"/>
</dbReference>
<evidence type="ECO:0000256" key="2">
    <source>
        <dbReference type="ARBA" id="ARBA00022475"/>
    </source>
</evidence>
<organism evidence="7 8">
    <name type="scientific">Variovorax guangxiensis</name>
    <dbReference type="NCBI Taxonomy" id="1775474"/>
    <lineage>
        <taxon>Bacteria</taxon>
        <taxon>Pseudomonadati</taxon>
        <taxon>Pseudomonadota</taxon>
        <taxon>Betaproteobacteria</taxon>
        <taxon>Burkholderiales</taxon>
        <taxon>Comamonadaceae</taxon>
        <taxon>Variovorax</taxon>
    </lineage>
</organism>
<name>A0A840FRJ2_9BURK</name>
<feature type="transmembrane region" description="Helical" evidence="6">
    <location>
        <begin position="35"/>
        <end position="58"/>
    </location>
</feature>
<feature type="transmembrane region" description="Helical" evidence="6">
    <location>
        <begin position="220"/>
        <end position="242"/>
    </location>
</feature>
<evidence type="ECO:0000256" key="3">
    <source>
        <dbReference type="ARBA" id="ARBA00022692"/>
    </source>
</evidence>
<keyword evidence="2" id="KW-1003">Cell membrane</keyword>
<comment type="subcellular location">
    <subcellularLocation>
        <location evidence="1">Cell membrane</location>
        <topology evidence="1">Multi-pass membrane protein</topology>
    </subcellularLocation>
</comment>
<keyword evidence="3 6" id="KW-0812">Transmembrane</keyword>
<dbReference type="GO" id="GO:0005886">
    <property type="term" value="C:plasma membrane"/>
    <property type="evidence" value="ECO:0007669"/>
    <property type="project" value="UniProtKB-SubCell"/>
</dbReference>
<keyword evidence="5 6" id="KW-0472">Membrane</keyword>
<evidence type="ECO:0000256" key="5">
    <source>
        <dbReference type="ARBA" id="ARBA00023136"/>
    </source>
</evidence>
<dbReference type="PANTHER" id="PTHR30213:SF1">
    <property type="entry name" value="INNER MEMBRANE PROTEIN YHJD"/>
    <property type="match status" value="1"/>
</dbReference>
<dbReference type="PANTHER" id="PTHR30213">
    <property type="entry name" value="INNER MEMBRANE PROTEIN YHJD"/>
    <property type="match status" value="1"/>
</dbReference>
<comment type="caution">
    <text evidence="7">The sequence shown here is derived from an EMBL/GenBank/DDBJ whole genome shotgun (WGS) entry which is preliminary data.</text>
</comment>
<protein>
    <submittedName>
        <fullName evidence="7">Membrane protein</fullName>
    </submittedName>
</protein>
<keyword evidence="4 6" id="KW-1133">Transmembrane helix</keyword>
<accession>A0A840FRJ2</accession>
<evidence type="ECO:0000256" key="4">
    <source>
        <dbReference type="ARBA" id="ARBA00022989"/>
    </source>
</evidence>
<evidence type="ECO:0000313" key="7">
    <source>
        <dbReference type="EMBL" id="MBB4222119.1"/>
    </source>
</evidence>
<evidence type="ECO:0000313" key="8">
    <source>
        <dbReference type="Proteomes" id="UP000524450"/>
    </source>
</evidence>
<dbReference type="AlphaFoldDB" id="A0A840FRJ2"/>
<evidence type="ECO:0000256" key="6">
    <source>
        <dbReference type="SAM" id="Phobius"/>
    </source>
</evidence>